<evidence type="ECO:0000313" key="2">
    <source>
        <dbReference type="EMBL" id="OIQ87485.1"/>
    </source>
</evidence>
<comment type="caution">
    <text evidence="2">The sequence shown here is derived from an EMBL/GenBank/DDBJ whole genome shotgun (WGS) entry which is preliminary data.</text>
</comment>
<dbReference type="EMBL" id="MLJW01000420">
    <property type="protein sequence ID" value="OIQ87485.1"/>
    <property type="molecule type" value="Genomic_DNA"/>
</dbReference>
<dbReference type="InterPro" id="IPR029060">
    <property type="entry name" value="PIN-like_dom_sf"/>
</dbReference>
<dbReference type="AlphaFoldDB" id="A0A1J5RH89"/>
<evidence type="ECO:0000259" key="1">
    <source>
        <dbReference type="Pfam" id="PF13470"/>
    </source>
</evidence>
<dbReference type="NCBIfam" id="TIGR00305">
    <property type="entry name" value="putative toxin-antitoxin system toxin component, PIN family"/>
    <property type="match status" value="1"/>
</dbReference>
<protein>
    <recommendedName>
        <fullName evidence="1">PIN domain-containing protein</fullName>
    </recommendedName>
</protein>
<dbReference type="InterPro" id="IPR002716">
    <property type="entry name" value="PIN_dom"/>
</dbReference>
<proteinExistence type="predicted"/>
<reference evidence="2" key="1">
    <citation type="submission" date="2016-10" db="EMBL/GenBank/DDBJ databases">
        <title>Sequence of Gallionella enrichment culture.</title>
        <authorList>
            <person name="Poehlein A."/>
            <person name="Muehling M."/>
            <person name="Daniel R."/>
        </authorList>
    </citation>
    <scope>NUCLEOTIDE SEQUENCE</scope>
</reference>
<sequence length="147" mass="16480">MPLPGRLRLVLDTNVVLSLWVFSDSRFAPLQDLVRAGRLVALTGPDCLAEFERVLAYPEFGLEEEKQRRILADYAATVQLVAAAGLAVPDLPQCRDGDDQKFLELARDGRADYLLTSDKALLKLARHRRLSGRFRIVTPEGFMRELG</sequence>
<dbReference type="PANTHER" id="PTHR34610">
    <property type="entry name" value="SSL7007 PROTEIN"/>
    <property type="match status" value="1"/>
</dbReference>
<name>A0A1J5RH89_9ZZZZ</name>
<feature type="domain" description="PIN" evidence="1">
    <location>
        <begin position="8"/>
        <end position="120"/>
    </location>
</feature>
<gene>
    <name evidence="2" type="ORF">GALL_306520</name>
</gene>
<dbReference type="Pfam" id="PF13470">
    <property type="entry name" value="PIN_3"/>
    <property type="match status" value="1"/>
</dbReference>
<organism evidence="2">
    <name type="scientific">mine drainage metagenome</name>
    <dbReference type="NCBI Taxonomy" id="410659"/>
    <lineage>
        <taxon>unclassified sequences</taxon>
        <taxon>metagenomes</taxon>
        <taxon>ecological metagenomes</taxon>
    </lineage>
</organism>
<dbReference type="InterPro" id="IPR002850">
    <property type="entry name" value="PIN_toxin-like"/>
</dbReference>
<dbReference type="PANTHER" id="PTHR34610:SF3">
    <property type="entry name" value="SSL7007 PROTEIN"/>
    <property type="match status" value="1"/>
</dbReference>
<dbReference type="SUPFAM" id="SSF88723">
    <property type="entry name" value="PIN domain-like"/>
    <property type="match status" value="1"/>
</dbReference>
<accession>A0A1J5RH89</accession>